<dbReference type="EMBL" id="JAXUIC010000010">
    <property type="protein sequence ID" value="KAK4566239.1"/>
    <property type="molecule type" value="Genomic_DNA"/>
</dbReference>
<dbReference type="Proteomes" id="UP001324115">
    <property type="component" value="Unassembled WGS sequence"/>
</dbReference>
<dbReference type="InterPro" id="IPR036291">
    <property type="entry name" value="NAD(P)-bd_dom_sf"/>
</dbReference>
<gene>
    <name evidence="2" type="ORF">RGQ29_002465</name>
</gene>
<dbReference type="InterPro" id="IPR045010">
    <property type="entry name" value="MDR_fam"/>
</dbReference>
<dbReference type="GO" id="GO:0032440">
    <property type="term" value="F:2-alkenal reductase [NAD(P)H] activity"/>
    <property type="evidence" value="ECO:0007669"/>
    <property type="project" value="TreeGrafter"/>
</dbReference>
<accession>A0AAN7E922</accession>
<evidence type="ECO:0000259" key="1">
    <source>
        <dbReference type="Pfam" id="PF00107"/>
    </source>
</evidence>
<dbReference type="Pfam" id="PF00107">
    <property type="entry name" value="ADH_zinc_N"/>
    <property type="match status" value="1"/>
</dbReference>
<sequence length="234" mass="26150">MHPLYVGMPGMTAYVGFYEVCYPKKGECVFISAAAGAIGQLVGQFEKLLGYYVVGSAGSKERVDLLKNKFQFDHAFNYKEEPDLNAAVSDNTSFKQNIKHHCLSFNQSYEIDSELKGTFLKVLISTFENVGGKILDAVLLNMRIVGRISVCGMISQYNLEYPEGVHNLLQLIVKRISIEGFLVPNYDHLYLKFLELVLPYIKEGKVIYVKDIADGLEIGLAALVGLFTGHNVFF</sequence>
<keyword evidence="3" id="KW-1185">Reference proteome</keyword>
<comment type="caution">
    <text evidence="2">The sequence shown here is derived from an EMBL/GenBank/DDBJ whole genome shotgun (WGS) entry which is preliminary data.</text>
</comment>
<name>A0AAN7E922_QUERU</name>
<proteinExistence type="predicted"/>
<dbReference type="Gene3D" id="3.40.50.720">
    <property type="entry name" value="NAD(P)-binding Rossmann-like Domain"/>
    <property type="match status" value="1"/>
</dbReference>
<dbReference type="InterPro" id="IPR013149">
    <property type="entry name" value="ADH-like_C"/>
</dbReference>
<evidence type="ECO:0000313" key="2">
    <source>
        <dbReference type="EMBL" id="KAK4566239.1"/>
    </source>
</evidence>
<dbReference type="PANTHER" id="PTHR43205">
    <property type="entry name" value="PROSTAGLANDIN REDUCTASE"/>
    <property type="match status" value="1"/>
</dbReference>
<protein>
    <recommendedName>
        <fullName evidence="1">Alcohol dehydrogenase-like C-terminal domain-containing protein</fullName>
    </recommendedName>
</protein>
<dbReference type="PANTHER" id="PTHR43205:SF79">
    <property type="entry name" value="ENOYL REDUCTASE (ER) DOMAIN-CONTAINING PROTEIN"/>
    <property type="match status" value="1"/>
</dbReference>
<dbReference type="AlphaFoldDB" id="A0AAN7E922"/>
<organism evidence="2 3">
    <name type="scientific">Quercus rubra</name>
    <name type="common">Northern red oak</name>
    <name type="synonym">Quercus borealis</name>
    <dbReference type="NCBI Taxonomy" id="3512"/>
    <lineage>
        <taxon>Eukaryota</taxon>
        <taxon>Viridiplantae</taxon>
        <taxon>Streptophyta</taxon>
        <taxon>Embryophyta</taxon>
        <taxon>Tracheophyta</taxon>
        <taxon>Spermatophyta</taxon>
        <taxon>Magnoliopsida</taxon>
        <taxon>eudicotyledons</taxon>
        <taxon>Gunneridae</taxon>
        <taxon>Pentapetalae</taxon>
        <taxon>rosids</taxon>
        <taxon>fabids</taxon>
        <taxon>Fagales</taxon>
        <taxon>Fagaceae</taxon>
        <taxon>Quercus</taxon>
    </lineage>
</organism>
<reference evidence="2 3" key="1">
    <citation type="journal article" date="2023" name="G3 (Bethesda)">
        <title>A haplotype-resolved chromosome-scale genome for Quercus rubra L. provides insights into the genetics of adaptive traits for red oak species.</title>
        <authorList>
            <person name="Kapoor B."/>
            <person name="Jenkins J."/>
            <person name="Schmutz J."/>
            <person name="Zhebentyayeva T."/>
            <person name="Kuelheim C."/>
            <person name="Coggeshall M."/>
            <person name="Heim C."/>
            <person name="Lasky J.R."/>
            <person name="Leites L."/>
            <person name="Islam-Faridi N."/>
            <person name="Romero-Severson J."/>
            <person name="DeLeo V.L."/>
            <person name="Lucas S.M."/>
            <person name="Lazic D."/>
            <person name="Gailing O."/>
            <person name="Carlson J."/>
            <person name="Staton M."/>
        </authorList>
    </citation>
    <scope>NUCLEOTIDE SEQUENCE [LARGE SCALE GENOMIC DNA]</scope>
    <source>
        <strain evidence="2">Pseudo-F2</strain>
    </source>
</reference>
<dbReference type="SUPFAM" id="SSF51735">
    <property type="entry name" value="NAD(P)-binding Rossmann-fold domains"/>
    <property type="match status" value="1"/>
</dbReference>
<evidence type="ECO:0000313" key="3">
    <source>
        <dbReference type="Proteomes" id="UP001324115"/>
    </source>
</evidence>
<feature type="domain" description="Alcohol dehydrogenase-like C-terminal" evidence="1">
    <location>
        <begin position="37"/>
        <end position="194"/>
    </location>
</feature>